<dbReference type="Pfam" id="PF06506">
    <property type="entry name" value="PrpR_N"/>
    <property type="match status" value="1"/>
</dbReference>
<dbReference type="InterPro" id="IPR009057">
    <property type="entry name" value="Homeodomain-like_sf"/>
</dbReference>
<dbReference type="InterPro" id="IPR027417">
    <property type="entry name" value="P-loop_NTPase"/>
</dbReference>
<dbReference type="PROSITE" id="PS50045">
    <property type="entry name" value="SIGMA54_INTERACT_4"/>
    <property type="match status" value="1"/>
</dbReference>
<protein>
    <recommendedName>
        <fullName evidence="3">Sigma-54 factor interaction domain-containing protein</fullName>
    </recommendedName>
</protein>
<dbReference type="Gene3D" id="1.10.8.60">
    <property type="match status" value="1"/>
</dbReference>
<dbReference type="SUPFAM" id="SSF159800">
    <property type="entry name" value="PrpR receptor domain-like"/>
    <property type="match status" value="1"/>
</dbReference>
<feature type="domain" description="Sigma-54 factor interaction" evidence="3">
    <location>
        <begin position="305"/>
        <end position="516"/>
    </location>
</feature>
<sequence length="607" mass="67685">MIFRKATAMHVANILVIAPYPEMLPELQEVASEFPDASFSFETGDLAHGLASALKMFHLDFDVVISRGGTAQILEDELSIPVVEMGITAPDLVSSFSNLPKNTTCIAAVGFRNVLQNIKPLTSLLPFEVDFYAIDFEDELEEALRDALDNEYDAIVCDTKAFNQARLMGAEAHLLVSGKDSIRAAFSHAVQICELNGALEERTRFLQEMLRSCGIDLVVYTLDGRLVYSGLSERDRSLLDDLKRYIQSGNGHRFVIRRNGRIYTVRLKTTVFEETRLVTLTVSSANAPNPDRFMGIEHFNADDVQIDLDHSVMHIIQGEQALAPLADTAQRTGQPIMLVGEPRCGKTQLAQIIYLSSEFKDRPLVRVECRLLNEKSWNYLIDSYHSPLYEADCTIFFHEVDQLEDERWKALLAAIKETRLPERSKLIFSSDHADAADVSRGSAIIAEQLRCITLTVPPLRTWKTLEGAADKYLQHLAEEKNADAPLLDPGATALLVQNPWKGNLAQFRSVLNWLDMAHDGPSITAHDVLDALERREISGMTGQRAERETESLDLIRPLIEINRDAAAAALAHCHGNKSEAAGILGVSRTTLYKLLEQSQTQDARKQT</sequence>
<evidence type="ECO:0000256" key="2">
    <source>
        <dbReference type="ARBA" id="ARBA00022840"/>
    </source>
</evidence>
<dbReference type="PRINTS" id="PR01590">
    <property type="entry name" value="HTHFIS"/>
</dbReference>
<proteinExistence type="predicted"/>
<dbReference type="RefSeq" id="WP_117679185.1">
    <property type="nucleotide sequence ID" value="NZ_QSRJ01000003.1"/>
</dbReference>
<dbReference type="GO" id="GO:0043565">
    <property type="term" value="F:sequence-specific DNA binding"/>
    <property type="evidence" value="ECO:0007669"/>
    <property type="project" value="InterPro"/>
</dbReference>
<evidence type="ECO:0000256" key="1">
    <source>
        <dbReference type="ARBA" id="ARBA00022741"/>
    </source>
</evidence>
<dbReference type="Gene3D" id="3.40.50.2300">
    <property type="match status" value="1"/>
</dbReference>
<evidence type="ECO:0000313" key="5">
    <source>
        <dbReference type="Proteomes" id="UP000260943"/>
    </source>
</evidence>
<reference evidence="4 5" key="1">
    <citation type="submission" date="2018-08" db="EMBL/GenBank/DDBJ databases">
        <title>A genome reference for cultivated species of the human gut microbiota.</title>
        <authorList>
            <person name="Zou Y."/>
            <person name="Xue W."/>
            <person name="Luo G."/>
        </authorList>
    </citation>
    <scope>NUCLEOTIDE SEQUENCE [LARGE SCALE GENOMIC DNA]</scope>
    <source>
        <strain evidence="4 5">TF08-14</strain>
    </source>
</reference>
<dbReference type="InterPro" id="IPR002197">
    <property type="entry name" value="HTH_Fis"/>
</dbReference>
<dbReference type="InterPro" id="IPR002078">
    <property type="entry name" value="Sigma_54_int"/>
</dbReference>
<dbReference type="GO" id="GO:0000156">
    <property type="term" value="F:phosphorelay response regulator activity"/>
    <property type="evidence" value="ECO:0007669"/>
    <property type="project" value="InterPro"/>
</dbReference>
<dbReference type="SUPFAM" id="SSF46689">
    <property type="entry name" value="Homeodomain-like"/>
    <property type="match status" value="1"/>
</dbReference>
<dbReference type="Gene3D" id="3.40.50.10660">
    <property type="entry name" value="PrpR receptor domain-like"/>
    <property type="match status" value="1"/>
</dbReference>
<dbReference type="GO" id="GO:0005524">
    <property type="term" value="F:ATP binding"/>
    <property type="evidence" value="ECO:0007669"/>
    <property type="project" value="UniProtKB-KW"/>
</dbReference>
<dbReference type="EMBL" id="QSRJ01000003">
    <property type="protein sequence ID" value="RGL11175.1"/>
    <property type="molecule type" value="Genomic_DNA"/>
</dbReference>
<keyword evidence="1" id="KW-0547">Nucleotide-binding</keyword>
<dbReference type="AlphaFoldDB" id="A0A3E4QVF2"/>
<accession>A0A3E4QVF2</accession>
<dbReference type="PANTHER" id="PTHR32071">
    <property type="entry name" value="TRANSCRIPTIONAL REGULATORY PROTEIN"/>
    <property type="match status" value="1"/>
</dbReference>
<dbReference type="Proteomes" id="UP000260943">
    <property type="component" value="Unassembled WGS sequence"/>
</dbReference>
<comment type="caution">
    <text evidence="4">The sequence shown here is derived from an EMBL/GenBank/DDBJ whole genome shotgun (WGS) entry which is preliminary data.</text>
</comment>
<evidence type="ECO:0000259" key="3">
    <source>
        <dbReference type="PROSITE" id="PS50045"/>
    </source>
</evidence>
<dbReference type="Gene3D" id="3.40.50.300">
    <property type="entry name" value="P-loop containing nucleotide triphosphate hydrolases"/>
    <property type="match status" value="1"/>
</dbReference>
<dbReference type="Pfam" id="PF00158">
    <property type="entry name" value="Sigma54_activat"/>
    <property type="match status" value="1"/>
</dbReference>
<organism evidence="4 5">
    <name type="scientific">Collinsella tanakaei</name>
    <dbReference type="NCBI Taxonomy" id="626935"/>
    <lineage>
        <taxon>Bacteria</taxon>
        <taxon>Bacillati</taxon>
        <taxon>Actinomycetota</taxon>
        <taxon>Coriobacteriia</taxon>
        <taxon>Coriobacteriales</taxon>
        <taxon>Coriobacteriaceae</taxon>
        <taxon>Collinsella</taxon>
    </lineage>
</organism>
<dbReference type="InterPro" id="IPR010524">
    <property type="entry name" value="Sig_transdc_resp-reg_PrpR_N"/>
</dbReference>
<dbReference type="Gene3D" id="1.10.10.60">
    <property type="entry name" value="Homeodomain-like"/>
    <property type="match status" value="1"/>
</dbReference>
<name>A0A3E4QVF2_9ACTN</name>
<keyword evidence="2" id="KW-0067">ATP-binding</keyword>
<evidence type="ECO:0000313" key="4">
    <source>
        <dbReference type="EMBL" id="RGL11175.1"/>
    </source>
</evidence>
<dbReference type="Pfam" id="PF02954">
    <property type="entry name" value="HTH_8"/>
    <property type="match status" value="1"/>
</dbReference>
<dbReference type="SUPFAM" id="SSF52540">
    <property type="entry name" value="P-loop containing nucleoside triphosphate hydrolases"/>
    <property type="match status" value="1"/>
</dbReference>
<dbReference type="GO" id="GO:0006355">
    <property type="term" value="P:regulation of DNA-templated transcription"/>
    <property type="evidence" value="ECO:0007669"/>
    <property type="project" value="InterPro"/>
</dbReference>
<gene>
    <name evidence="4" type="ORF">DXC81_03410</name>
</gene>